<dbReference type="Proteomes" id="UP000036780">
    <property type="component" value="Unassembled WGS sequence"/>
</dbReference>
<feature type="domain" description="HTH marR-type" evidence="4">
    <location>
        <begin position="6"/>
        <end position="138"/>
    </location>
</feature>
<dbReference type="PRINTS" id="PR00598">
    <property type="entry name" value="HTHMARR"/>
</dbReference>
<evidence type="ECO:0000256" key="3">
    <source>
        <dbReference type="ARBA" id="ARBA00023163"/>
    </source>
</evidence>
<dbReference type="InterPro" id="IPR036388">
    <property type="entry name" value="WH-like_DNA-bd_sf"/>
</dbReference>
<dbReference type="GO" id="GO:0003677">
    <property type="term" value="F:DNA binding"/>
    <property type="evidence" value="ECO:0007669"/>
    <property type="project" value="UniProtKB-KW"/>
</dbReference>
<dbReference type="SUPFAM" id="SSF46785">
    <property type="entry name" value="Winged helix' DNA-binding domain"/>
    <property type="match status" value="1"/>
</dbReference>
<dbReference type="InterPro" id="IPR036390">
    <property type="entry name" value="WH_DNA-bd_sf"/>
</dbReference>
<dbReference type="PROSITE" id="PS50995">
    <property type="entry name" value="HTH_MARR_2"/>
    <property type="match status" value="1"/>
</dbReference>
<dbReference type="GeneID" id="66871989"/>
<protein>
    <submittedName>
        <fullName evidence="5">Transcriptional regulator</fullName>
    </submittedName>
</protein>
<keyword evidence="3" id="KW-0804">Transcription</keyword>
<comment type="caution">
    <text evidence="5">The sequence shown here is derived from an EMBL/GenBank/DDBJ whole genome shotgun (WGS) entry which is preliminary data.</text>
</comment>
<dbReference type="Gene3D" id="1.10.10.10">
    <property type="entry name" value="Winged helix-like DNA-binding domain superfamily/Winged helix DNA-binding domain"/>
    <property type="match status" value="1"/>
</dbReference>
<keyword evidence="1" id="KW-0805">Transcription regulation</keyword>
<evidence type="ECO:0000259" key="4">
    <source>
        <dbReference type="PROSITE" id="PS50995"/>
    </source>
</evidence>
<dbReference type="EMBL" id="LGTO01000007">
    <property type="protein sequence ID" value="KNE18990.1"/>
    <property type="molecule type" value="Genomic_DNA"/>
</dbReference>
<evidence type="ECO:0000313" key="6">
    <source>
        <dbReference type="Proteomes" id="UP000036780"/>
    </source>
</evidence>
<evidence type="ECO:0000313" key="5">
    <source>
        <dbReference type="EMBL" id="KNE18990.1"/>
    </source>
</evidence>
<dbReference type="PATRIC" id="fig|1473.5.peg.606"/>
<gene>
    <name evidence="5" type="ORF">AFK71_10480</name>
</gene>
<dbReference type="GO" id="GO:0006950">
    <property type="term" value="P:response to stress"/>
    <property type="evidence" value="ECO:0007669"/>
    <property type="project" value="TreeGrafter"/>
</dbReference>
<evidence type="ECO:0000256" key="1">
    <source>
        <dbReference type="ARBA" id="ARBA00023015"/>
    </source>
</evidence>
<dbReference type="InterPro" id="IPR039422">
    <property type="entry name" value="MarR/SlyA-like"/>
</dbReference>
<dbReference type="AlphaFoldDB" id="A0A0L0QK31"/>
<dbReference type="OrthoDB" id="9799747at2"/>
<dbReference type="InterPro" id="IPR000835">
    <property type="entry name" value="HTH_MarR-typ"/>
</dbReference>
<proteinExistence type="predicted"/>
<evidence type="ECO:0000256" key="2">
    <source>
        <dbReference type="ARBA" id="ARBA00023125"/>
    </source>
</evidence>
<organism evidence="5 6">
    <name type="scientific">Virgibacillus pantothenticus</name>
    <dbReference type="NCBI Taxonomy" id="1473"/>
    <lineage>
        <taxon>Bacteria</taxon>
        <taxon>Bacillati</taxon>
        <taxon>Bacillota</taxon>
        <taxon>Bacilli</taxon>
        <taxon>Bacillales</taxon>
        <taxon>Bacillaceae</taxon>
        <taxon>Virgibacillus</taxon>
    </lineage>
</organism>
<dbReference type="SMART" id="SM00347">
    <property type="entry name" value="HTH_MARR"/>
    <property type="match status" value="1"/>
</dbReference>
<keyword evidence="2" id="KW-0238">DNA-binding</keyword>
<keyword evidence="6" id="KW-1185">Reference proteome</keyword>
<sequence length="140" mass="16360">MKENLSLKAFVVLIKASKALQDHVMEDIKNYGMKTSEFTILETLYHKGKQTVREISNSVLIKTGSITYVIDRLEEKGMLQREHCQKDRRVVYIDITDEGKNLMDEIFPKHQKVIEELFMDISDEQKQTVIDMLKKVGKRL</sequence>
<name>A0A0L0QK31_VIRPA</name>
<accession>A0A0L0QK31</accession>
<dbReference type="PANTHER" id="PTHR33164:SF56">
    <property type="entry name" value="HTH-TYPE TRANSCRIPTIONAL REGULATOR MHQR"/>
    <property type="match status" value="1"/>
</dbReference>
<dbReference type="PANTHER" id="PTHR33164">
    <property type="entry name" value="TRANSCRIPTIONAL REGULATOR, MARR FAMILY"/>
    <property type="match status" value="1"/>
</dbReference>
<reference evidence="6" key="1">
    <citation type="submission" date="2015-07" db="EMBL/GenBank/DDBJ databases">
        <title>Fjat-10053 dsm26.</title>
        <authorList>
            <person name="Liu B."/>
            <person name="Wang J."/>
            <person name="Zhu Y."/>
            <person name="Liu G."/>
            <person name="Chen Q."/>
            <person name="Chen Z."/>
            <person name="Lan J."/>
            <person name="Che J."/>
            <person name="Ge C."/>
            <person name="Shi H."/>
            <person name="Pan Z."/>
            <person name="Liu X."/>
        </authorList>
    </citation>
    <scope>NUCLEOTIDE SEQUENCE [LARGE SCALE GENOMIC DNA]</scope>
    <source>
        <strain evidence="6">DSM 26</strain>
    </source>
</reference>
<dbReference type="GO" id="GO:0003700">
    <property type="term" value="F:DNA-binding transcription factor activity"/>
    <property type="evidence" value="ECO:0007669"/>
    <property type="project" value="InterPro"/>
</dbReference>
<dbReference type="RefSeq" id="WP_050351488.1">
    <property type="nucleotide sequence ID" value="NZ_CP073011.1"/>
</dbReference>
<dbReference type="Pfam" id="PF01047">
    <property type="entry name" value="MarR"/>
    <property type="match status" value="1"/>
</dbReference>